<dbReference type="InterPro" id="IPR051934">
    <property type="entry name" value="Phage_Tail_Fiber_Structural"/>
</dbReference>
<dbReference type="Pfam" id="PF12571">
    <property type="entry name" value="Phage_tail_fib"/>
    <property type="match status" value="1"/>
</dbReference>
<dbReference type="PANTHER" id="PTHR35191">
    <property type="entry name" value="PROPHAGE SIDE TAIL FIBER PROTEIN HOMOLOG STFQ-RELATED"/>
    <property type="match status" value="1"/>
</dbReference>
<protein>
    <submittedName>
        <fullName evidence="3">Putative tail fiber protein</fullName>
    </submittedName>
</protein>
<name>A0A2D1CSN0_PSEAI</name>
<reference evidence="3" key="1">
    <citation type="submission" date="2017-05" db="EMBL/GenBank/DDBJ databases">
        <title>Two decades of blaVIM-2-producing Pseudomonas aeruginosa dissemination: the decisive role of mobile genetic elements and successful clones.</title>
        <authorList>
            <person name="Botelho J."/>
        </authorList>
    </citation>
    <scope>NUCLEOTIDE SEQUENCE</scope>
    <source>
        <strain evidence="3">FFUP_PS_CB5</strain>
    </source>
</reference>
<dbReference type="EMBL" id="MF168946">
    <property type="protein sequence ID" value="ATN45535.1"/>
    <property type="molecule type" value="Genomic_DNA"/>
</dbReference>
<feature type="domain" description="Putative tail fiber protein gp53-like C-terminal" evidence="2">
    <location>
        <begin position="515"/>
        <end position="605"/>
    </location>
</feature>
<accession>A0A2D1CSN0</accession>
<evidence type="ECO:0000259" key="2">
    <source>
        <dbReference type="Pfam" id="PF21882"/>
    </source>
</evidence>
<proteinExistence type="predicted"/>
<dbReference type="Pfam" id="PF21882">
    <property type="entry name" value="Gp53-like_C"/>
    <property type="match status" value="1"/>
</dbReference>
<evidence type="ECO:0000259" key="1">
    <source>
        <dbReference type="Pfam" id="PF12571"/>
    </source>
</evidence>
<dbReference type="RefSeq" id="WP_254917718.1">
    <property type="nucleotide sequence ID" value="NZ_NINP01000013.1"/>
</dbReference>
<evidence type="ECO:0000313" key="3">
    <source>
        <dbReference type="EMBL" id="ATN45535.1"/>
    </source>
</evidence>
<dbReference type="AlphaFoldDB" id="A0A2D1CSN0"/>
<dbReference type="InterPro" id="IPR054075">
    <property type="entry name" value="Gp53-like_C"/>
</dbReference>
<dbReference type="InterPro" id="IPR022225">
    <property type="entry name" value="Phage_tail_fibre_N"/>
</dbReference>
<organism evidence="3">
    <name type="scientific">Pseudomonas aeruginosa</name>
    <dbReference type="NCBI Taxonomy" id="287"/>
    <lineage>
        <taxon>Bacteria</taxon>
        <taxon>Pseudomonadati</taxon>
        <taxon>Pseudomonadota</taxon>
        <taxon>Gammaproteobacteria</taxon>
        <taxon>Pseudomonadales</taxon>
        <taxon>Pseudomonadaceae</taxon>
        <taxon>Pseudomonas</taxon>
    </lineage>
</organism>
<sequence>MIDQNSQFFAILTNIGAAKQANADALGIPWKITQMGVGDAGGTDPTPSPTQTALINERRRAPLNHLKVDPQNAAVIIAEQIIPENVGGWWIREIGLYDADNDLVAVANCAPSFKPLLNQGSGRTQVVRMNLIVSNSANVELKIDPAVVLATRAYVLDQLKSYAPLFSPAFSGAPTAPTPPLFAHDQKLATTEYVRMALGSAARAISYTGNTVLDEPVIGSILVAGSHDRDFTWTTPNLSVLPTGASFHIVNISGSTLTLVQRTAADHYISADDPSGVAISYTIPNNVTATISKYQPGLWLISHVSRPTAALKGLVDGLIDGTKPAGKAVQLANSRKLTLSGQASGSVQFDGSSDVTIDVQLADSLALTGSPSAPTPAAFDRDSSIATTEYVRAALGSMAGAAVLTGDATLDAPLVGLTVVAGAHNREATWTTPQLSAIPQGASLRLVNLSGFTVTLVQRSTTDRYISATDPSGTATTYIIPNGTSISLTKYQASMWLVEATPAFPALRSSPGYQKLPSGLILQFGSVSIPPGTGESTGWATLPIAFPNGPLTVVPSLQYGGTSSSWYGFSVWSGSITPTAIACSLNSGSTPREVAGAVNYVAIGY</sequence>
<feature type="domain" description="Phage tail fibre protein N-terminal" evidence="1">
    <location>
        <begin position="6"/>
        <end position="152"/>
    </location>
</feature>
<dbReference type="PANTHER" id="PTHR35191:SF1">
    <property type="entry name" value="PROPHAGE SIDE TAIL FIBER PROTEIN HOMOLOG STFQ-RELATED"/>
    <property type="match status" value="1"/>
</dbReference>
<dbReference type="Gene3D" id="2.60.40.3940">
    <property type="match status" value="1"/>
</dbReference>